<dbReference type="Gene3D" id="1.10.630.10">
    <property type="entry name" value="Cytochrome P450"/>
    <property type="match status" value="1"/>
</dbReference>
<dbReference type="PANTHER" id="PTHR24302">
    <property type="entry name" value="CYTOCHROME P450 FAMILY 3"/>
    <property type="match status" value="1"/>
</dbReference>
<dbReference type="GO" id="GO:0020037">
    <property type="term" value="F:heme binding"/>
    <property type="evidence" value="ECO:0007669"/>
    <property type="project" value="InterPro"/>
</dbReference>
<evidence type="ECO:0000256" key="8">
    <source>
        <dbReference type="PIRSR" id="PIRSR602401-1"/>
    </source>
</evidence>
<dbReference type="InterPro" id="IPR036396">
    <property type="entry name" value="Cyt_P450_sf"/>
</dbReference>
<accession>A0A7R9PYR7</accession>
<dbReference type="InterPro" id="IPR050705">
    <property type="entry name" value="Cytochrome_P450_3A"/>
</dbReference>
<dbReference type="GO" id="GO:0005506">
    <property type="term" value="F:iron ion binding"/>
    <property type="evidence" value="ECO:0007669"/>
    <property type="project" value="InterPro"/>
</dbReference>
<evidence type="ECO:0000256" key="7">
    <source>
        <dbReference type="ARBA" id="ARBA00043906"/>
    </source>
</evidence>
<dbReference type="SUPFAM" id="SSF48264">
    <property type="entry name" value="Cytochrome P450"/>
    <property type="match status" value="1"/>
</dbReference>
<keyword evidence="5 8" id="KW-0408">Iron</keyword>
<feature type="binding site" description="axial binding residue" evidence="8">
    <location>
        <position position="475"/>
    </location>
    <ligand>
        <name>heme</name>
        <dbReference type="ChEBI" id="CHEBI:30413"/>
    </ligand>
    <ligandPart>
        <name>Fe</name>
        <dbReference type="ChEBI" id="CHEBI:18248"/>
    </ligandPart>
</feature>
<dbReference type="InterPro" id="IPR001128">
    <property type="entry name" value="Cyt_P450"/>
</dbReference>
<comment type="similarity">
    <text evidence="1 9">Belongs to the cytochrome P450 family.</text>
</comment>
<organism evidence="11">
    <name type="scientific">Medioppia subpectinata</name>
    <dbReference type="NCBI Taxonomy" id="1979941"/>
    <lineage>
        <taxon>Eukaryota</taxon>
        <taxon>Metazoa</taxon>
        <taxon>Ecdysozoa</taxon>
        <taxon>Arthropoda</taxon>
        <taxon>Chelicerata</taxon>
        <taxon>Arachnida</taxon>
        <taxon>Acari</taxon>
        <taxon>Acariformes</taxon>
        <taxon>Sarcoptiformes</taxon>
        <taxon>Oribatida</taxon>
        <taxon>Brachypylina</taxon>
        <taxon>Oppioidea</taxon>
        <taxon>Oppiidae</taxon>
        <taxon>Medioppia</taxon>
    </lineage>
</organism>
<keyword evidence="4 9" id="KW-0560">Oxidoreductase</keyword>
<dbReference type="GO" id="GO:0008395">
    <property type="term" value="F:steroid hydroxylase activity"/>
    <property type="evidence" value="ECO:0007669"/>
    <property type="project" value="TreeGrafter"/>
</dbReference>
<name>A0A7R9PYR7_9ACAR</name>
<keyword evidence="10" id="KW-1133">Transmembrane helix</keyword>
<dbReference type="PRINTS" id="PR00385">
    <property type="entry name" value="P450"/>
</dbReference>
<keyword evidence="10" id="KW-0812">Transmembrane</keyword>
<evidence type="ECO:0008006" key="13">
    <source>
        <dbReference type="Google" id="ProtNLM"/>
    </source>
</evidence>
<keyword evidence="2 8" id="KW-0349">Heme</keyword>
<dbReference type="PROSITE" id="PS00086">
    <property type="entry name" value="CYTOCHROME_P450"/>
    <property type="match status" value="1"/>
</dbReference>
<dbReference type="OrthoDB" id="2789670at2759"/>
<dbReference type="GO" id="GO:0016705">
    <property type="term" value="F:oxidoreductase activity, acting on paired donors, with incorporation or reduction of molecular oxygen"/>
    <property type="evidence" value="ECO:0007669"/>
    <property type="project" value="InterPro"/>
</dbReference>
<evidence type="ECO:0000313" key="12">
    <source>
        <dbReference type="Proteomes" id="UP000759131"/>
    </source>
</evidence>
<evidence type="ECO:0000256" key="9">
    <source>
        <dbReference type="RuleBase" id="RU000461"/>
    </source>
</evidence>
<reference evidence="11" key="1">
    <citation type="submission" date="2020-11" db="EMBL/GenBank/DDBJ databases">
        <authorList>
            <person name="Tran Van P."/>
        </authorList>
    </citation>
    <scope>NUCLEOTIDE SEQUENCE</scope>
</reference>
<proteinExistence type="inferred from homology"/>
<dbReference type="Proteomes" id="UP000759131">
    <property type="component" value="Unassembled WGS sequence"/>
</dbReference>
<evidence type="ECO:0000256" key="1">
    <source>
        <dbReference type="ARBA" id="ARBA00010617"/>
    </source>
</evidence>
<dbReference type="AlphaFoldDB" id="A0A7R9PYR7"/>
<evidence type="ECO:0000256" key="3">
    <source>
        <dbReference type="ARBA" id="ARBA00022723"/>
    </source>
</evidence>
<keyword evidence="10" id="KW-0472">Membrane</keyword>
<keyword evidence="6 9" id="KW-0503">Monooxygenase</keyword>
<comment type="cofactor">
    <cofactor evidence="8">
        <name>heme</name>
        <dbReference type="ChEBI" id="CHEBI:30413"/>
    </cofactor>
</comment>
<comment type="function">
    <text evidence="7">Cytochromes P450 are a group of heme-thiolate monooxygenases. They oxidize a variety of structurally unrelated compounds, including steroids, fatty acids, and xenobiotics.</text>
</comment>
<keyword evidence="3 8" id="KW-0479">Metal-binding</keyword>
<dbReference type="EMBL" id="CAJPIZ010003292">
    <property type="protein sequence ID" value="CAG2106175.1"/>
    <property type="molecule type" value="Genomic_DNA"/>
</dbReference>
<evidence type="ECO:0000313" key="11">
    <source>
        <dbReference type="EMBL" id="CAD7625745.1"/>
    </source>
</evidence>
<dbReference type="InterPro" id="IPR002401">
    <property type="entry name" value="Cyt_P450_E_grp-I"/>
</dbReference>
<evidence type="ECO:0000256" key="5">
    <source>
        <dbReference type="ARBA" id="ARBA00023004"/>
    </source>
</evidence>
<evidence type="ECO:0000256" key="6">
    <source>
        <dbReference type="ARBA" id="ARBA00023033"/>
    </source>
</evidence>
<dbReference type="PANTHER" id="PTHR24302:SF15">
    <property type="entry name" value="FATTY-ACID PEROXYGENASE"/>
    <property type="match status" value="1"/>
</dbReference>
<keyword evidence="12" id="KW-1185">Reference proteome</keyword>
<evidence type="ECO:0000256" key="10">
    <source>
        <dbReference type="SAM" id="Phobius"/>
    </source>
</evidence>
<dbReference type="PRINTS" id="PR00463">
    <property type="entry name" value="EP450I"/>
</dbReference>
<gene>
    <name evidence="11" type="ORF">OSB1V03_LOCUS6178</name>
</gene>
<evidence type="ECO:0000256" key="4">
    <source>
        <dbReference type="ARBA" id="ARBA00023002"/>
    </source>
</evidence>
<dbReference type="Pfam" id="PF00067">
    <property type="entry name" value="p450"/>
    <property type="match status" value="1"/>
</dbReference>
<protein>
    <recommendedName>
        <fullName evidence="13">Cytochrome P450</fullName>
    </recommendedName>
</protein>
<dbReference type="InterPro" id="IPR017972">
    <property type="entry name" value="Cyt_P450_CS"/>
</dbReference>
<evidence type="ECO:0000256" key="2">
    <source>
        <dbReference type="ARBA" id="ARBA00022617"/>
    </source>
</evidence>
<sequence>MNFFWLSSEWLAYGLILFVSLWIVYRYFTRNFDFFTKQGITGPKPVVFLGNIWEQLFVKPEELEIQRLKKYGNIYGVFEGNQATLSVADPVLIKQILVKDFHTFAVRPALSNTKQHLKGQSVNLMTGDEWVRQRSAVSPLFTSGRMRRAYPIIDTCLQHLMDTLAESGPTVDINQAYKWYAMDAIGAVAWGVETDARHRPDEPLVRCATEIAHISPLKTVLFRLLPHRVLSALGLNSLHSTAINRQMHEILRQLVASRRHQSRHDFISQLLSARPTTSRVIAGSDGTDESQSYEGHHINEDGEKAMEKNERTIGANESALNESEIVANSLIFFIGSYHHLFSKLSYCTLDLALNPRAQELLYAEVRAVAPQLDSTIPYDTLVTLPFLDAVISESMRMHSTPLHVSRCANTDYQMPGTGVTIRAGQLIQIPVYAIHHMDEYYPEPHRFLPERFMPENRRKLTPYTYLPFGAGPRHCVGMRFALMEIKYALAHVVRRYRFVRCPETNAWPPVASHPTIIVPKSLFVGVEARHD</sequence>
<dbReference type="EMBL" id="OC857867">
    <property type="protein sequence ID" value="CAD7625745.1"/>
    <property type="molecule type" value="Genomic_DNA"/>
</dbReference>
<feature type="transmembrane region" description="Helical" evidence="10">
    <location>
        <begin position="12"/>
        <end position="28"/>
    </location>
</feature>